<evidence type="ECO:0008006" key="3">
    <source>
        <dbReference type="Google" id="ProtNLM"/>
    </source>
</evidence>
<reference evidence="2" key="1">
    <citation type="journal article" date="2019" name="Int. J. Syst. Evol. Microbiol.">
        <title>The Global Catalogue of Microorganisms (GCM) 10K type strain sequencing project: providing services to taxonomists for standard genome sequencing and annotation.</title>
        <authorList>
            <consortium name="The Broad Institute Genomics Platform"/>
            <consortium name="The Broad Institute Genome Sequencing Center for Infectious Disease"/>
            <person name="Wu L."/>
            <person name="Ma J."/>
        </authorList>
    </citation>
    <scope>NUCLEOTIDE SEQUENCE [LARGE SCALE GENOMIC DNA]</scope>
    <source>
        <strain evidence="2">JCM 18283</strain>
    </source>
</reference>
<protein>
    <recommendedName>
        <fullName evidence="3">Mobilization protein MobC</fullName>
    </recommendedName>
</protein>
<comment type="caution">
    <text evidence="1">The sequence shown here is derived from an EMBL/GenBank/DDBJ whole genome shotgun (WGS) entry which is preliminary data.</text>
</comment>
<gene>
    <name evidence="1" type="ORF">GCM10023313_05760</name>
</gene>
<accession>A0ABP9FL63</accession>
<proteinExistence type="predicted"/>
<sequence>MEKQQDFRKKWLHIRLTDSEHDTISKNFRKTTCRKLSDYARHVLLGKPVIATYRDKSLDDLMAEAILLRKELNNIGNNFNQAVKRLHTIDKSDDALKLIRSWEQGKTLVENKVAEIKDYIEKIASQWLQ</sequence>
<evidence type="ECO:0000313" key="1">
    <source>
        <dbReference type="EMBL" id="GAA4905922.1"/>
    </source>
</evidence>
<dbReference type="RefSeq" id="WP_345329395.1">
    <property type="nucleotide sequence ID" value="NZ_BAABJI010000001.1"/>
</dbReference>
<dbReference type="EMBL" id="BAABJI010000001">
    <property type="protein sequence ID" value="GAA4905922.1"/>
    <property type="molecule type" value="Genomic_DNA"/>
</dbReference>
<name>A0ABP9FL63_9SPHI</name>
<keyword evidence="2" id="KW-1185">Reference proteome</keyword>
<evidence type="ECO:0000313" key="2">
    <source>
        <dbReference type="Proteomes" id="UP001501436"/>
    </source>
</evidence>
<dbReference type="Proteomes" id="UP001501436">
    <property type="component" value="Unassembled WGS sequence"/>
</dbReference>
<dbReference type="InterPro" id="IPR053842">
    <property type="entry name" value="NikA-like"/>
</dbReference>
<organism evidence="1 2">
    <name type="scientific">Mucilaginibacter defluvii</name>
    <dbReference type="NCBI Taxonomy" id="1196019"/>
    <lineage>
        <taxon>Bacteria</taxon>
        <taxon>Pseudomonadati</taxon>
        <taxon>Bacteroidota</taxon>
        <taxon>Sphingobacteriia</taxon>
        <taxon>Sphingobacteriales</taxon>
        <taxon>Sphingobacteriaceae</taxon>
        <taxon>Mucilaginibacter</taxon>
    </lineage>
</organism>
<dbReference type="Pfam" id="PF21983">
    <property type="entry name" value="NikA-like"/>
    <property type="match status" value="1"/>
</dbReference>